<keyword evidence="4" id="KW-1185">Reference proteome</keyword>
<comment type="caution">
    <text evidence="3">The sequence shown here is derived from an EMBL/GenBank/DDBJ whole genome shotgun (WGS) entry which is preliminary data.</text>
</comment>
<dbReference type="Pfam" id="PF12738">
    <property type="entry name" value="PTCB-BRCT"/>
    <property type="match status" value="1"/>
</dbReference>
<proteinExistence type="predicted"/>
<accession>A0AAD9LVB9</accession>
<feature type="region of interest" description="Disordered" evidence="1">
    <location>
        <begin position="541"/>
        <end position="566"/>
    </location>
</feature>
<reference evidence="3" key="1">
    <citation type="submission" date="2023-08" db="EMBL/GenBank/DDBJ databases">
        <title>Reference Genome Resource for the Citrus Pathogen Phytophthora citrophthora.</title>
        <authorList>
            <person name="Moller H."/>
            <person name="Coetzee B."/>
            <person name="Rose L.J."/>
            <person name="Van Niekerk J.M."/>
        </authorList>
    </citation>
    <scope>NUCLEOTIDE SEQUENCE</scope>
    <source>
        <strain evidence="3">STE-U-9442</strain>
    </source>
</reference>
<protein>
    <submittedName>
        <fullName evidence="3">BRCT domain-containing protein</fullName>
    </submittedName>
</protein>
<dbReference type="SMART" id="SM00292">
    <property type="entry name" value="BRCT"/>
    <property type="match status" value="5"/>
</dbReference>
<feature type="domain" description="BRCT" evidence="2">
    <location>
        <begin position="30"/>
        <end position="125"/>
    </location>
</feature>
<dbReference type="Gene3D" id="3.40.50.10190">
    <property type="entry name" value="BRCT domain"/>
    <property type="match status" value="4"/>
</dbReference>
<dbReference type="Proteomes" id="UP001259832">
    <property type="component" value="Unassembled WGS sequence"/>
</dbReference>
<feature type="compositionally biased region" description="Polar residues" evidence="1">
    <location>
        <begin position="606"/>
        <end position="616"/>
    </location>
</feature>
<dbReference type="PANTHER" id="PTHR47667">
    <property type="entry name" value="REGULATOR OF TY1 TRANSPOSITION PROTEIN 107"/>
    <property type="match status" value="1"/>
</dbReference>
<sequence length="997" mass="110003">MAKCNLQRRDILPTSMPPVNNLPRSANNMRLRALYASLQCVVHPAEMEAAEILALELCLRDGGAIILQEPNAASSSAVTHIVCHPKAYQSFVEQRNERFVALVRPEWVFRTFLLQRLLPVDRFSPNPALIFSTLAISAGSMGKDPRKVINGLITHFGGQIVDQKEVYQGATHILYQEDSEKDAAAAAELEVQDFQRLLQLSFSRADLAREVEGWRVHMETKSADVTYTLPGCVVAYMGQRAGLDKQFHVKYTWIEECLARHTRVPEGPFAFIPSGAAETKPNKKAPNWKTQREVQLEDLNLSKCAQVYQLGRTELSTELSVVRKLSNEKLQVMKKSLEGAIVLLAQHIAPLLREKLSDMLKAVDAKVANVPFGDSYQDIVGKVVANASFVVCRYRGGFEYNEATRQGKKVVSIYWVLAGLSQVSRPTPFNEAIQRPVQSFGSIPGMQSFVITLSGYSSRSNPTREELQIAIHATGACLLPVLSRTHSTHLLCYEASGEKYKKALSWRFQNVLSHEWIFECLSKWGYVPELAFRYTSIKELSGDTDSTASDHSTKKKDSGDINPDEEIVSKTKLAITPNVRSAKKAAKGGEGRFDVDGILTEIDNVPTPTETKTPVNKATPAEPTKASTTTPGRAKDVACTLFDTPTNPSVPSTNKRKTRKNAADEASADVEEVEEEPATKAANTNAEVAKEPPLVISISSDSNADESISANSENTRTTSQEPEESKVPARTSRAKKRKSADSDEADVSKSSKPSTKKQKKKEPASKKKTRAASPPTLNRVFLLTGDRDQAVVHTSIISSLGGTVSEFGRVFDGNCTHIICSELKRTEKFIAGCAAGKWILKPSYLDACSAAGKFVDEAAHEWGNHKSDSQGIDARIWPEICAYWRKERAAGHPGAFNGWRFFIHAKCIPPRDMCERIVLAGGGIVLPLTKSSDFDSLSKESTSEAPVIGLFPPEVPTRDLWLKKLKMHNIECVKATFLIDFITKKQSPPVMRVDYKL</sequence>
<dbReference type="InterPro" id="IPR053036">
    <property type="entry name" value="CellCycle_DNARepair_Reg"/>
</dbReference>
<dbReference type="SUPFAM" id="SSF52113">
    <property type="entry name" value="BRCT domain"/>
    <property type="match status" value="4"/>
</dbReference>
<dbReference type="AlphaFoldDB" id="A0AAD9LVB9"/>
<feature type="region of interest" description="Disordered" evidence="1">
    <location>
        <begin position="599"/>
        <end position="778"/>
    </location>
</feature>
<feature type="compositionally biased region" description="Polar residues" evidence="1">
    <location>
        <begin position="643"/>
        <end position="653"/>
    </location>
</feature>
<feature type="domain" description="BRCT" evidence="2">
    <location>
        <begin position="446"/>
        <end position="534"/>
    </location>
</feature>
<dbReference type="FunFam" id="3.40.50.10190:FF:000018">
    <property type="entry name" value="DNA topoisomerase 2-binding protein 1"/>
    <property type="match status" value="1"/>
</dbReference>
<dbReference type="InterPro" id="IPR036420">
    <property type="entry name" value="BRCT_dom_sf"/>
</dbReference>
<evidence type="ECO:0000313" key="3">
    <source>
        <dbReference type="EMBL" id="KAK1948039.1"/>
    </source>
</evidence>
<evidence type="ECO:0000256" key="1">
    <source>
        <dbReference type="SAM" id="MobiDB-lite"/>
    </source>
</evidence>
<dbReference type="Pfam" id="PF16770">
    <property type="entry name" value="RTT107_BRCT_5"/>
    <property type="match status" value="1"/>
</dbReference>
<organism evidence="3 4">
    <name type="scientific">Phytophthora citrophthora</name>
    <dbReference type="NCBI Taxonomy" id="4793"/>
    <lineage>
        <taxon>Eukaryota</taxon>
        <taxon>Sar</taxon>
        <taxon>Stramenopiles</taxon>
        <taxon>Oomycota</taxon>
        <taxon>Peronosporomycetes</taxon>
        <taxon>Peronosporales</taxon>
        <taxon>Peronosporaceae</taxon>
        <taxon>Phytophthora</taxon>
    </lineage>
</organism>
<dbReference type="PROSITE" id="PS50172">
    <property type="entry name" value="BRCT"/>
    <property type="match status" value="2"/>
</dbReference>
<feature type="compositionally biased region" description="Polar residues" evidence="1">
    <location>
        <begin position="697"/>
        <end position="720"/>
    </location>
</feature>
<dbReference type="InterPro" id="IPR001357">
    <property type="entry name" value="BRCT_dom"/>
</dbReference>
<evidence type="ECO:0000259" key="2">
    <source>
        <dbReference type="PROSITE" id="PS50172"/>
    </source>
</evidence>
<evidence type="ECO:0000313" key="4">
    <source>
        <dbReference type="Proteomes" id="UP001259832"/>
    </source>
</evidence>
<dbReference type="PANTHER" id="PTHR47667:SF1">
    <property type="entry name" value="REGULATOR OF TY1 TRANSPOSITION PROTEIN 107"/>
    <property type="match status" value="1"/>
</dbReference>
<feature type="compositionally biased region" description="Basic residues" evidence="1">
    <location>
        <begin position="754"/>
        <end position="770"/>
    </location>
</feature>
<dbReference type="CDD" id="cd17738">
    <property type="entry name" value="BRCT_TopBP1_rpt7"/>
    <property type="match status" value="1"/>
</dbReference>
<name>A0AAD9LVB9_9STRA</name>
<gene>
    <name evidence="3" type="ORF">P3T76_000329</name>
</gene>
<dbReference type="EMBL" id="JASMQC010000001">
    <property type="protein sequence ID" value="KAK1948039.1"/>
    <property type="molecule type" value="Genomic_DNA"/>
</dbReference>
<feature type="compositionally biased region" description="Acidic residues" evidence="1">
    <location>
        <begin position="666"/>
        <end position="676"/>
    </location>
</feature>